<proteinExistence type="predicted"/>
<organism evidence="2 3">
    <name type="scientific">Streptomyces aurantiogriseus</name>
    <dbReference type="NCBI Taxonomy" id="66870"/>
    <lineage>
        <taxon>Bacteria</taxon>
        <taxon>Bacillati</taxon>
        <taxon>Actinomycetota</taxon>
        <taxon>Actinomycetes</taxon>
        <taxon>Kitasatosporales</taxon>
        <taxon>Streptomycetaceae</taxon>
        <taxon>Streptomyces</taxon>
    </lineage>
</organism>
<keyword evidence="1" id="KW-1133">Transmembrane helix</keyword>
<feature type="transmembrane region" description="Helical" evidence="1">
    <location>
        <begin position="36"/>
        <end position="57"/>
    </location>
</feature>
<keyword evidence="1" id="KW-0472">Membrane</keyword>
<comment type="caution">
    <text evidence="2">The sequence shown here is derived from an EMBL/GenBank/DDBJ whole genome shotgun (WGS) entry which is preliminary data.</text>
</comment>
<evidence type="ECO:0000313" key="3">
    <source>
        <dbReference type="Proteomes" id="UP000658320"/>
    </source>
</evidence>
<keyword evidence="3" id="KW-1185">Reference proteome</keyword>
<name>A0A918F531_9ACTN</name>
<dbReference type="Proteomes" id="UP000658320">
    <property type="component" value="Unassembled WGS sequence"/>
</dbReference>
<evidence type="ECO:0000313" key="2">
    <source>
        <dbReference type="EMBL" id="GGR02107.1"/>
    </source>
</evidence>
<dbReference type="EMBL" id="BMSX01000003">
    <property type="protein sequence ID" value="GGR02107.1"/>
    <property type="molecule type" value="Genomic_DNA"/>
</dbReference>
<keyword evidence="1" id="KW-0812">Transmembrane</keyword>
<accession>A0A918F531</accession>
<dbReference type="AlphaFoldDB" id="A0A918F531"/>
<reference evidence="2" key="2">
    <citation type="submission" date="2020-09" db="EMBL/GenBank/DDBJ databases">
        <authorList>
            <person name="Sun Q."/>
            <person name="Ohkuma M."/>
        </authorList>
    </citation>
    <scope>NUCLEOTIDE SEQUENCE</scope>
    <source>
        <strain evidence="2">JCM 4346</strain>
    </source>
</reference>
<protein>
    <submittedName>
        <fullName evidence="2">Uncharacterized protein</fullName>
    </submittedName>
</protein>
<reference evidence="2" key="1">
    <citation type="journal article" date="2014" name="Int. J. Syst. Evol. Microbiol.">
        <title>Complete genome sequence of Corynebacterium casei LMG S-19264T (=DSM 44701T), isolated from a smear-ripened cheese.</title>
        <authorList>
            <consortium name="US DOE Joint Genome Institute (JGI-PGF)"/>
            <person name="Walter F."/>
            <person name="Albersmeier A."/>
            <person name="Kalinowski J."/>
            <person name="Ruckert C."/>
        </authorList>
    </citation>
    <scope>NUCLEOTIDE SEQUENCE</scope>
    <source>
        <strain evidence="2">JCM 4346</strain>
    </source>
</reference>
<gene>
    <name evidence="2" type="ORF">GCM10010251_17290</name>
</gene>
<sequence>MQARDGQDAGQQGHAGGEGDQGLEIHGGVLPVLSVLLFWLSWLFCLFWLSWLFRLFWLSWLFRLF</sequence>
<evidence type="ECO:0000256" key="1">
    <source>
        <dbReference type="SAM" id="Phobius"/>
    </source>
</evidence>